<dbReference type="Gramene" id="mRNA:HanXRQr2_Chr05g0205541">
    <property type="protein sequence ID" value="mRNA:HanXRQr2_Chr05g0205541"/>
    <property type="gene ID" value="HanXRQr2_Chr05g0205541"/>
</dbReference>
<evidence type="ECO:0000313" key="2">
    <source>
        <dbReference type="EMBL" id="KAF5805132.1"/>
    </source>
</evidence>
<keyword evidence="3" id="KW-1185">Reference proteome</keyword>
<evidence type="ECO:0000256" key="1">
    <source>
        <dbReference type="SAM" id="MobiDB-lite"/>
    </source>
</evidence>
<feature type="region of interest" description="Disordered" evidence="1">
    <location>
        <begin position="1"/>
        <end position="21"/>
    </location>
</feature>
<accession>A0A9K3NLN4</accession>
<gene>
    <name evidence="2" type="ORF">HanXRQr2_Chr05g0205541</name>
</gene>
<organism evidence="2 3">
    <name type="scientific">Helianthus annuus</name>
    <name type="common">Common sunflower</name>
    <dbReference type="NCBI Taxonomy" id="4232"/>
    <lineage>
        <taxon>Eukaryota</taxon>
        <taxon>Viridiplantae</taxon>
        <taxon>Streptophyta</taxon>
        <taxon>Embryophyta</taxon>
        <taxon>Tracheophyta</taxon>
        <taxon>Spermatophyta</taxon>
        <taxon>Magnoliopsida</taxon>
        <taxon>eudicotyledons</taxon>
        <taxon>Gunneridae</taxon>
        <taxon>Pentapetalae</taxon>
        <taxon>asterids</taxon>
        <taxon>campanulids</taxon>
        <taxon>Asterales</taxon>
        <taxon>Asteraceae</taxon>
        <taxon>Asteroideae</taxon>
        <taxon>Heliantheae alliance</taxon>
        <taxon>Heliantheae</taxon>
        <taxon>Helianthus</taxon>
    </lineage>
</organism>
<protein>
    <submittedName>
        <fullName evidence="2">Uncharacterized protein</fullName>
    </submittedName>
</protein>
<reference evidence="2" key="2">
    <citation type="submission" date="2020-06" db="EMBL/GenBank/DDBJ databases">
        <title>Helianthus annuus Genome sequencing and assembly Release 2.</title>
        <authorList>
            <person name="Gouzy J."/>
            <person name="Langlade N."/>
            <person name="Munos S."/>
        </authorList>
    </citation>
    <scope>NUCLEOTIDE SEQUENCE</scope>
    <source>
        <tissue evidence="2">Leaves</tissue>
    </source>
</reference>
<dbReference type="EMBL" id="MNCJ02000320">
    <property type="protein sequence ID" value="KAF5805132.1"/>
    <property type="molecule type" value="Genomic_DNA"/>
</dbReference>
<name>A0A9K3NLN4_HELAN</name>
<sequence>MGLRATVDVGPMKKTPSPLPSEHQLLRRRCHSLLSILYLKLSHRWL</sequence>
<reference evidence="2" key="1">
    <citation type="journal article" date="2017" name="Nature">
        <title>The sunflower genome provides insights into oil metabolism, flowering and Asterid evolution.</title>
        <authorList>
            <person name="Badouin H."/>
            <person name="Gouzy J."/>
            <person name="Grassa C.J."/>
            <person name="Murat F."/>
            <person name="Staton S.E."/>
            <person name="Cottret L."/>
            <person name="Lelandais-Briere C."/>
            <person name="Owens G.L."/>
            <person name="Carrere S."/>
            <person name="Mayjonade B."/>
            <person name="Legrand L."/>
            <person name="Gill N."/>
            <person name="Kane N.C."/>
            <person name="Bowers J.E."/>
            <person name="Hubner S."/>
            <person name="Bellec A."/>
            <person name="Berard A."/>
            <person name="Berges H."/>
            <person name="Blanchet N."/>
            <person name="Boniface M.C."/>
            <person name="Brunel D."/>
            <person name="Catrice O."/>
            <person name="Chaidir N."/>
            <person name="Claudel C."/>
            <person name="Donnadieu C."/>
            <person name="Faraut T."/>
            <person name="Fievet G."/>
            <person name="Helmstetter N."/>
            <person name="King M."/>
            <person name="Knapp S.J."/>
            <person name="Lai Z."/>
            <person name="Le Paslier M.C."/>
            <person name="Lippi Y."/>
            <person name="Lorenzon L."/>
            <person name="Mandel J.R."/>
            <person name="Marage G."/>
            <person name="Marchand G."/>
            <person name="Marquand E."/>
            <person name="Bret-Mestries E."/>
            <person name="Morien E."/>
            <person name="Nambeesan S."/>
            <person name="Nguyen T."/>
            <person name="Pegot-Espagnet P."/>
            <person name="Pouilly N."/>
            <person name="Raftis F."/>
            <person name="Sallet E."/>
            <person name="Schiex T."/>
            <person name="Thomas J."/>
            <person name="Vandecasteele C."/>
            <person name="Vares D."/>
            <person name="Vear F."/>
            <person name="Vautrin S."/>
            <person name="Crespi M."/>
            <person name="Mangin B."/>
            <person name="Burke J.M."/>
            <person name="Salse J."/>
            <person name="Munos S."/>
            <person name="Vincourt P."/>
            <person name="Rieseberg L.H."/>
            <person name="Langlade N.B."/>
        </authorList>
    </citation>
    <scope>NUCLEOTIDE SEQUENCE</scope>
    <source>
        <tissue evidence="2">Leaves</tissue>
    </source>
</reference>
<evidence type="ECO:0000313" key="3">
    <source>
        <dbReference type="Proteomes" id="UP000215914"/>
    </source>
</evidence>
<proteinExistence type="predicted"/>
<dbReference type="AlphaFoldDB" id="A0A9K3NLN4"/>
<comment type="caution">
    <text evidence="2">The sequence shown here is derived from an EMBL/GenBank/DDBJ whole genome shotgun (WGS) entry which is preliminary data.</text>
</comment>
<dbReference type="Proteomes" id="UP000215914">
    <property type="component" value="Unassembled WGS sequence"/>
</dbReference>